<comment type="catalytic activity">
    <reaction evidence="14">
        <text>4 Fe(II)-[cytochrome c] + O2 + 8 H(+)(in) = 4 Fe(III)-[cytochrome c] + 2 H2O + 4 H(+)(out)</text>
        <dbReference type="Rhea" id="RHEA:11436"/>
        <dbReference type="Rhea" id="RHEA-COMP:10350"/>
        <dbReference type="Rhea" id="RHEA-COMP:14399"/>
        <dbReference type="ChEBI" id="CHEBI:15377"/>
        <dbReference type="ChEBI" id="CHEBI:15378"/>
        <dbReference type="ChEBI" id="CHEBI:15379"/>
        <dbReference type="ChEBI" id="CHEBI:29033"/>
        <dbReference type="ChEBI" id="CHEBI:29034"/>
        <dbReference type="EC" id="7.1.1.9"/>
    </reaction>
    <physiologicalReaction direction="left-to-right" evidence="14">
        <dbReference type="Rhea" id="RHEA:11437"/>
    </physiologicalReaction>
</comment>
<keyword evidence="11 16" id="KW-1133">Transmembrane helix</keyword>
<dbReference type="PRINTS" id="PR01166">
    <property type="entry name" value="CYCOXIDASEII"/>
</dbReference>
<dbReference type="PROSITE" id="PS00078">
    <property type="entry name" value="COX2"/>
    <property type="match status" value="1"/>
</dbReference>
<keyword evidence="15" id="KW-0999">Mitochondrion inner membrane</keyword>
<keyword evidence="9" id="KW-1278">Translocase</keyword>
<evidence type="ECO:0000256" key="4">
    <source>
        <dbReference type="ARBA" id="ARBA00022448"/>
    </source>
</evidence>
<dbReference type="GO" id="GO:0004129">
    <property type="term" value="F:cytochrome-c oxidase activity"/>
    <property type="evidence" value="ECO:0007669"/>
    <property type="project" value="UniProtKB-EC"/>
</dbReference>
<dbReference type="InterPro" id="IPR011759">
    <property type="entry name" value="Cyt_c_oxidase_su2_TM_dom"/>
</dbReference>
<dbReference type="SUPFAM" id="SSF81464">
    <property type="entry name" value="Cytochrome c oxidase subunit II-like, transmembrane region"/>
    <property type="match status" value="1"/>
</dbReference>
<dbReference type="Pfam" id="PF02790">
    <property type="entry name" value="COX2_TM"/>
    <property type="match status" value="1"/>
</dbReference>
<evidence type="ECO:0000256" key="15">
    <source>
        <dbReference type="RuleBase" id="RU000457"/>
    </source>
</evidence>
<evidence type="ECO:0000256" key="3">
    <source>
        <dbReference type="ARBA" id="ARBA00015946"/>
    </source>
</evidence>
<evidence type="ECO:0000256" key="14">
    <source>
        <dbReference type="ARBA" id="ARBA00049512"/>
    </source>
</evidence>
<evidence type="ECO:0000256" key="2">
    <source>
        <dbReference type="ARBA" id="ARBA00007866"/>
    </source>
</evidence>
<evidence type="ECO:0000256" key="11">
    <source>
        <dbReference type="ARBA" id="ARBA00022989"/>
    </source>
</evidence>
<dbReference type="CTD" id="4513"/>
<evidence type="ECO:0000256" key="10">
    <source>
        <dbReference type="ARBA" id="ARBA00022982"/>
    </source>
</evidence>
<dbReference type="InterPro" id="IPR008972">
    <property type="entry name" value="Cupredoxin"/>
</dbReference>
<evidence type="ECO:0000256" key="12">
    <source>
        <dbReference type="ARBA" id="ARBA00023008"/>
    </source>
</evidence>
<dbReference type="Gene3D" id="2.60.40.420">
    <property type="entry name" value="Cupredoxins - blue copper proteins"/>
    <property type="match status" value="1"/>
</dbReference>
<dbReference type="PANTHER" id="PTHR22888:SF9">
    <property type="entry name" value="CYTOCHROME C OXIDASE SUBUNIT 2"/>
    <property type="match status" value="1"/>
</dbReference>
<dbReference type="PROSITE" id="PS50999">
    <property type="entry name" value="COX2_TM"/>
    <property type="match status" value="1"/>
</dbReference>
<keyword evidence="13 15" id="KW-0472">Membrane</keyword>
<dbReference type="RefSeq" id="YP_010165790.1">
    <property type="nucleotide sequence ID" value="NC_057514.1"/>
</dbReference>
<evidence type="ECO:0000256" key="1">
    <source>
        <dbReference type="ARBA" id="ARBA00004141"/>
    </source>
</evidence>
<dbReference type="InterPro" id="IPR045187">
    <property type="entry name" value="CcO_II"/>
</dbReference>
<reference evidence="19" key="1">
    <citation type="submission" date="2020-10" db="EMBL/GenBank/DDBJ databases">
        <title>The expanded plant-like mitogenome of the invasive quagga mussel, Dreissena rostriformis.</title>
        <authorList>
            <person name="Calcino A.D."/>
            <person name="Baranyi C."/>
            <person name="Wanninger A."/>
        </authorList>
    </citation>
    <scope>NUCLEOTIDE SEQUENCE</scope>
</reference>
<evidence type="ECO:0000256" key="9">
    <source>
        <dbReference type="ARBA" id="ARBA00022967"/>
    </source>
</evidence>
<dbReference type="GeneID" id="67270474"/>
<evidence type="ECO:0000259" key="17">
    <source>
        <dbReference type="PROSITE" id="PS50857"/>
    </source>
</evidence>
<keyword evidence="6 15" id="KW-0812">Transmembrane</keyword>
<feature type="transmembrane region" description="Helical" evidence="16">
    <location>
        <begin position="56"/>
        <end position="75"/>
    </location>
</feature>
<keyword evidence="12 15" id="KW-0186">Copper</keyword>
<keyword evidence="10 15" id="KW-0249">Electron transport</keyword>
<dbReference type="GO" id="GO:0005507">
    <property type="term" value="F:copper ion binding"/>
    <property type="evidence" value="ECO:0007669"/>
    <property type="project" value="InterPro"/>
</dbReference>
<keyword evidence="15 19" id="KW-0496">Mitochondrion</keyword>
<evidence type="ECO:0000256" key="7">
    <source>
        <dbReference type="ARBA" id="ARBA00022723"/>
    </source>
</evidence>
<dbReference type="InterPro" id="IPR036257">
    <property type="entry name" value="Cyt_c_oxidase_su2_TM_sf"/>
</dbReference>
<geneLocation type="mitochondrion" evidence="19"/>
<keyword evidence="8" id="KW-0460">Magnesium</keyword>
<keyword evidence="5 15" id="KW-0679">Respiratory chain</keyword>
<dbReference type="InterPro" id="IPR001505">
    <property type="entry name" value="Copper_CuA"/>
</dbReference>
<dbReference type="PROSITE" id="PS50857">
    <property type="entry name" value="COX2_CUA"/>
    <property type="match status" value="1"/>
</dbReference>
<dbReference type="EMBL" id="MW080914">
    <property type="protein sequence ID" value="QRV59724.1"/>
    <property type="molecule type" value="Genomic_DNA"/>
</dbReference>
<keyword evidence="7 15" id="KW-0479">Metal-binding</keyword>
<protein>
    <recommendedName>
        <fullName evidence="3 15">Cytochrome c oxidase subunit 2</fullName>
    </recommendedName>
</protein>
<evidence type="ECO:0000256" key="5">
    <source>
        <dbReference type="ARBA" id="ARBA00022660"/>
    </source>
</evidence>
<comment type="function">
    <text evidence="15">Component of the cytochrome c oxidase, the last enzyme in the mitochondrial electron transport chain which drives oxidative phosphorylation. The respiratory chain contains 3 multisubunit complexes succinate dehydrogenase (complex II, CII), ubiquinol-cytochrome c oxidoreductase (cytochrome b-c1 complex, complex III, CIII) and cytochrome c oxidase (complex IV, CIV), that cooperate to transfer electrons derived from NADH and succinate to molecular oxygen, creating an electrochemical gradient over the inner membrane that drives transmembrane transport and the ATP synthase. Cytochrome c oxidase is the component of the respiratory chain that catalyzes the reduction of oxygen to water. Electrons originating from reduced cytochrome c in the intermembrane space (IMS) are transferred via the dinuclear copper A center (CU(A)) of subunit 2 and heme A of subunit 1 to the active site in subunit 1, a binuclear center (BNC) formed by heme A3 and copper B (CU(B)). The BNC reduces molecular oxygen to 2 water molecules using 4 electrons from cytochrome c in the IMS and 4 protons from the mitochondrial matrix.</text>
</comment>
<feature type="domain" description="Cytochrome oxidase subunit II copper A binding" evidence="17">
    <location>
        <begin position="81"/>
        <end position="279"/>
    </location>
</feature>
<feature type="transmembrane region" description="Helical" evidence="16">
    <location>
        <begin position="12"/>
        <end position="36"/>
    </location>
</feature>
<evidence type="ECO:0000313" key="19">
    <source>
        <dbReference type="EMBL" id="QRV59724.1"/>
    </source>
</evidence>
<evidence type="ECO:0000259" key="18">
    <source>
        <dbReference type="PROSITE" id="PS50999"/>
    </source>
</evidence>
<dbReference type="AlphaFoldDB" id="A0A894JIN2"/>
<comment type="cofactor">
    <cofactor evidence="15">
        <name>Cu cation</name>
        <dbReference type="ChEBI" id="CHEBI:23378"/>
    </cofactor>
    <text evidence="15">Binds a copper A center.</text>
</comment>
<accession>A0A894JIN2</accession>
<evidence type="ECO:0000256" key="6">
    <source>
        <dbReference type="ARBA" id="ARBA00022692"/>
    </source>
</evidence>
<dbReference type="PANTHER" id="PTHR22888">
    <property type="entry name" value="CYTOCHROME C OXIDASE, SUBUNIT II"/>
    <property type="match status" value="1"/>
</dbReference>
<dbReference type="Gene3D" id="1.10.287.90">
    <property type="match status" value="1"/>
</dbReference>
<gene>
    <name evidence="19" type="primary">COX2</name>
</gene>
<dbReference type="InterPro" id="IPR002429">
    <property type="entry name" value="CcO_II-like_C"/>
</dbReference>
<dbReference type="GO" id="GO:0005743">
    <property type="term" value="C:mitochondrial inner membrane"/>
    <property type="evidence" value="ECO:0007669"/>
    <property type="project" value="UniProtKB-SubCell"/>
</dbReference>
<dbReference type="SUPFAM" id="SSF49503">
    <property type="entry name" value="Cupredoxins"/>
    <property type="match status" value="1"/>
</dbReference>
<organism evidence="19">
    <name type="scientific">Dreissena rostriformis</name>
    <dbReference type="NCBI Taxonomy" id="205083"/>
    <lineage>
        <taxon>Eukaryota</taxon>
        <taxon>Metazoa</taxon>
        <taxon>Spiralia</taxon>
        <taxon>Lophotrochozoa</taxon>
        <taxon>Mollusca</taxon>
        <taxon>Bivalvia</taxon>
        <taxon>Autobranchia</taxon>
        <taxon>Heteroconchia</taxon>
        <taxon>Euheterodonta</taxon>
        <taxon>Imparidentia</taxon>
        <taxon>Neoheterodontei</taxon>
        <taxon>Myida</taxon>
        <taxon>Dreissenoidea</taxon>
        <taxon>Dreissenidae</taxon>
        <taxon>Dreissena</taxon>
    </lineage>
</organism>
<evidence type="ECO:0000256" key="16">
    <source>
        <dbReference type="SAM" id="Phobius"/>
    </source>
</evidence>
<dbReference type="GO" id="GO:0042773">
    <property type="term" value="P:ATP synthesis coupled electron transport"/>
    <property type="evidence" value="ECO:0007669"/>
    <property type="project" value="TreeGrafter"/>
</dbReference>
<comment type="similarity">
    <text evidence="2 15">Belongs to the cytochrome c oxidase subunit 2 family.</text>
</comment>
<proteinExistence type="inferred from homology"/>
<keyword evidence="4 15" id="KW-0813">Transport</keyword>
<evidence type="ECO:0000256" key="13">
    <source>
        <dbReference type="ARBA" id="ARBA00023136"/>
    </source>
</evidence>
<name>A0A894JIN2_9BIVA</name>
<feature type="domain" description="Cytochrome oxidase subunit II transmembrane region profile" evidence="18">
    <location>
        <begin position="1"/>
        <end position="80"/>
    </location>
</feature>
<sequence length="296" mass="33601">MCNMTEYHDLSMGVVVTITFLVSMFLFGVCSPSLMFGGKHYRYGCECAWLEIGWTIFPSFILLFLAYFSAWNLYMNNSLKFLRYRAQVMGHQWFWEYSYFVSPLVVERALFEMDSFLLMLVLKFSSSSGSEVLPSALSLKEFNAPSNEYFWWVEYFSGAGVNYDSYLPVDYEFGMKDGYFSSDTSFGRWMFPDKPLFIPLGEKVAITVNTADVMHSWAIPSLGVKMDAVPGRSNTLAVVANYPGIYPGNCSELCGVLHSSMPCSAMVIDLKTWQMIMMELVVGYSGYNNKEGGLCF</sequence>
<dbReference type="Pfam" id="PF00116">
    <property type="entry name" value="COX2"/>
    <property type="match status" value="1"/>
</dbReference>
<evidence type="ECO:0000256" key="8">
    <source>
        <dbReference type="ARBA" id="ARBA00022842"/>
    </source>
</evidence>
<comment type="subcellular location">
    <subcellularLocation>
        <location evidence="1">Membrane</location>
        <topology evidence="1">Multi-pass membrane protein</topology>
    </subcellularLocation>
    <subcellularLocation>
        <location evidence="15">Mitochondrion inner membrane</location>
        <topology evidence="15">Multi-pass membrane protein</topology>
    </subcellularLocation>
</comment>